<dbReference type="InterPro" id="IPR029058">
    <property type="entry name" value="AB_hydrolase_fold"/>
</dbReference>
<dbReference type="InterPro" id="IPR000734">
    <property type="entry name" value="TAG_lipase"/>
</dbReference>
<evidence type="ECO:0000259" key="5">
    <source>
        <dbReference type="Pfam" id="PF00151"/>
    </source>
</evidence>
<dbReference type="PANTHER" id="PTHR11610:SF37">
    <property type="entry name" value="GH01208P"/>
    <property type="match status" value="1"/>
</dbReference>
<keyword evidence="3" id="KW-0964">Secreted</keyword>
<dbReference type="GO" id="GO:0005615">
    <property type="term" value="C:extracellular space"/>
    <property type="evidence" value="ECO:0007669"/>
    <property type="project" value="TreeGrafter"/>
</dbReference>
<protein>
    <recommendedName>
        <fullName evidence="5">Lipase domain-containing protein</fullName>
    </recommendedName>
</protein>
<dbReference type="GO" id="GO:0016042">
    <property type="term" value="P:lipid catabolic process"/>
    <property type="evidence" value="ECO:0007669"/>
    <property type="project" value="TreeGrafter"/>
</dbReference>
<feature type="non-terminal residue" evidence="6">
    <location>
        <position position="85"/>
    </location>
</feature>
<accession>A0A922SLF8</accession>
<dbReference type="PANTHER" id="PTHR11610">
    <property type="entry name" value="LIPASE"/>
    <property type="match status" value="1"/>
</dbReference>
<dbReference type="Pfam" id="PF00151">
    <property type="entry name" value="Lipase"/>
    <property type="match status" value="1"/>
</dbReference>
<gene>
    <name evidence="6" type="ORF">HF086_011195</name>
</gene>
<comment type="caution">
    <text evidence="6">The sequence shown here is derived from an EMBL/GenBank/DDBJ whole genome shotgun (WGS) entry which is preliminary data.</text>
</comment>
<evidence type="ECO:0000313" key="6">
    <source>
        <dbReference type="EMBL" id="KAH9642602.1"/>
    </source>
</evidence>
<dbReference type="Gene3D" id="3.40.50.1820">
    <property type="entry name" value="alpha/beta hydrolase"/>
    <property type="match status" value="1"/>
</dbReference>
<evidence type="ECO:0000256" key="2">
    <source>
        <dbReference type="ARBA" id="ARBA00010701"/>
    </source>
</evidence>
<evidence type="ECO:0000256" key="3">
    <source>
        <dbReference type="ARBA" id="ARBA00022525"/>
    </source>
</evidence>
<name>A0A922SLF8_SPOEX</name>
<evidence type="ECO:0000313" key="7">
    <source>
        <dbReference type="Proteomes" id="UP000814243"/>
    </source>
</evidence>
<dbReference type="GO" id="GO:0017171">
    <property type="term" value="F:serine hydrolase activity"/>
    <property type="evidence" value="ECO:0007669"/>
    <property type="project" value="TreeGrafter"/>
</dbReference>
<comment type="similarity">
    <text evidence="2 4">Belongs to the AB hydrolase superfamily. Lipase family.</text>
</comment>
<dbReference type="AlphaFoldDB" id="A0A922SLF8"/>
<reference evidence="6" key="1">
    <citation type="journal article" date="2021" name="G3 (Bethesda)">
        <title>Genome and transcriptome analysis of the beet armyworm Spodoptera exigua reveals targets for pest control. .</title>
        <authorList>
            <person name="Simon S."/>
            <person name="Breeschoten T."/>
            <person name="Jansen H.J."/>
            <person name="Dirks R.P."/>
            <person name="Schranz M.E."/>
            <person name="Ros V.I.D."/>
        </authorList>
    </citation>
    <scope>NUCLEOTIDE SEQUENCE</scope>
    <source>
        <strain evidence="6">TB_SE_WUR_2020</strain>
    </source>
</reference>
<dbReference type="EMBL" id="JACEFF010000187">
    <property type="protein sequence ID" value="KAH9642602.1"/>
    <property type="molecule type" value="Genomic_DNA"/>
</dbReference>
<dbReference type="GO" id="GO:0016298">
    <property type="term" value="F:lipase activity"/>
    <property type="evidence" value="ECO:0007669"/>
    <property type="project" value="InterPro"/>
</dbReference>
<evidence type="ECO:0000256" key="1">
    <source>
        <dbReference type="ARBA" id="ARBA00004613"/>
    </source>
</evidence>
<dbReference type="Proteomes" id="UP000814243">
    <property type="component" value="Unassembled WGS sequence"/>
</dbReference>
<feature type="domain" description="Lipase" evidence="5">
    <location>
        <begin position="8"/>
        <end position="69"/>
    </location>
</feature>
<evidence type="ECO:0000256" key="4">
    <source>
        <dbReference type="RuleBase" id="RU004262"/>
    </source>
</evidence>
<sequence length="85" mass="9110">MGVTKKYYVRIQKRLTGLDPAYPGFYPPLAAPPMTPADADFVDVIHTDGGGYGAPDSTGHADFWPNGGRPSSQAVCLLLFLLVTK</sequence>
<dbReference type="InterPro" id="IPR013818">
    <property type="entry name" value="Lipase"/>
</dbReference>
<dbReference type="SUPFAM" id="SSF53474">
    <property type="entry name" value="alpha/beta-Hydrolases"/>
    <property type="match status" value="1"/>
</dbReference>
<proteinExistence type="inferred from homology"/>
<comment type="subcellular location">
    <subcellularLocation>
        <location evidence="1">Secreted</location>
    </subcellularLocation>
</comment>
<organism evidence="6 7">
    <name type="scientific">Spodoptera exigua</name>
    <name type="common">Beet armyworm</name>
    <name type="synonym">Noctua fulgens</name>
    <dbReference type="NCBI Taxonomy" id="7107"/>
    <lineage>
        <taxon>Eukaryota</taxon>
        <taxon>Metazoa</taxon>
        <taxon>Ecdysozoa</taxon>
        <taxon>Arthropoda</taxon>
        <taxon>Hexapoda</taxon>
        <taxon>Insecta</taxon>
        <taxon>Pterygota</taxon>
        <taxon>Neoptera</taxon>
        <taxon>Endopterygota</taxon>
        <taxon>Lepidoptera</taxon>
        <taxon>Glossata</taxon>
        <taxon>Ditrysia</taxon>
        <taxon>Noctuoidea</taxon>
        <taxon>Noctuidae</taxon>
        <taxon>Amphipyrinae</taxon>
        <taxon>Spodoptera</taxon>
    </lineage>
</organism>